<organism evidence="11 12">
    <name type="scientific">Strongylocentrotus purpuratus</name>
    <name type="common">Purple sea urchin</name>
    <dbReference type="NCBI Taxonomy" id="7668"/>
    <lineage>
        <taxon>Eukaryota</taxon>
        <taxon>Metazoa</taxon>
        <taxon>Echinodermata</taxon>
        <taxon>Eleutherozoa</taxon>
        <taxon>Echinozoa</taxon>
        <taxon>Echinoidea</taxon>
        <taxon>Euechinoidea</taxon>
        <taxon>Echinacea</taxon>
        <taxon>Camarodonta</taxon>
        <taxon>Echinidea</taxon>
        <taxon>Strongylocentrotidae</taxon>
        <taxon>Strongylocentrotus</taxon>
    </lineage>
</organism>
<dbReference type="PANTHER" id="PTHR43716:SF1">
    <property type="entry name" value="D-2-HYDROXYGLUTARATE DEHYDROGENASE, MITOCHONDRIAL"/>
    <property type="match status" value="1"/>
</dbReference>
<evidence type="ECO:0000256" key="1">
    <source>
        <dbReference type="ARBA" id="ARBA00001974"/>
    </source>
</evidence>
<keyword evidence="3" id="KW-0285">Flavoprotein</keyword>
<proteinExistence type="inferred from homology"/>
<dbReference type="InterPro" id="IPR016166">
    <property type="entry name" value="FAD-bd_PCMH"/>
</dbReference>
<dbReference type="FunFam" id="1.10.45.10:FF:000001">
    <property type="entry name" value="D-lactate dehydrogenase mitochondrial"/>
    <property type="match status" value="1"/>
</dbReference>
<dbReference type="InterPro" id="IPR016171">
    <property type="entry name" value="Vanillyl_alc_oxidase_C-sub2"/>
</dbReference>
<dbReference type="GeneID" id="578006"/>
<dbReference type="FunCoup" id="A0A7M7NWW2">
    <property type="interactions" value="1126"/>
</dbReference>
<keyword evidence="12" id="KW-1185">Reference proteome</keyword>
<dbReference type="GO" id="GO:0071949">
    <property type="term" value="F:FAD binding"/>
    <property type="evidence" value="ECO:0007669"/>
    <property type="project" value="InterPro"/>
</dbReference>
<keyword evidence="4" id="KW-0274">FAD</keyword>
<protein>
    <recommendedName>
        <fullName evidence="7">D-2-hydroxyglutarate dehydrogenase, mitochondrial</fullName>
        <ecNumber evidence="6">1.1.99.39</ecNumber>
    </recommendedName>
</protein>
<dbReference type="SUPFAM" id="SSF55103">
    <property type="entry name" value="FAD-linked oxidases, C-terminal domain"/>
    <property type="match status" value="1"/>
</dbReference>
<comment type="similarity">
    <text evidence="2">Belongs to the FAD-binding oxidoreductase/transferase type 4 family.</text>
</comment>
<dbReference type="InParanoid" id="A0A7M7NWW2"/>
<dbReference type="InterPro" id="IPR051264">
    <property type="entry name" value="FAD-oxidored/transferase_4"/>
</dbReference>
<reference evidence="12" key="1">
    <citation type="submission" date="2015-02" db="EMBL/GenBank/DDBJ databases">
        <title>Genome sequencing for Strongylocentrotus purpuratus.</title>
        <authorList>
            <person name="Murali S."/>
            <person name="Liu Y."/>
            <person name="Vee V."/>
            <person name="English A."/>
            <person name="Wang M."/>
            <person name="Skinner E."/>
            <person name="Han Y."/>
            <person name="Muzny D.M."/>
            <person name="Worley K.C."/>
            <person name="Gibbs R.A."/>
        </authorList>
    </citation>
    <scope>NUCLEOTIDE SEQUENCE</scope>
</reference>
<comment type="cofactor">
    <cofactor evidence="1">
        <name>FAD</name>
        <dbReference type="ChEBI" id="CHEBI:57692"/>
    </cofactor>
</comment>
<dbReference type="OrthoDB" id="5332616at2759"/>
<evidence type="ECO:0000313" key="12">
    <source>
        <dbReference type="Proteomes" id="UP000007110"/>
    </source>
</evidence>
<keyword evidence="5" id="KW-0560">Oxidoreductase</keyword>
<evidence type="ECO:0000256" key="4">
    <source>
        <dbReference type="ARBA" id="ARBA00022827"/>
    </source>
</evidence>
<dbReference type="GO" id="GO:0005739">
    <property type="term" value="C:mitochondrion"/>
    <property type="evidence" value="ECO:0000318"/>
    <property type="project" value="GO_Central"/>
</dbReference>
<dbReference type="Proteomes" id="UP000007110">
    <property type="component" value="Unassembled WGS sequence"/>
</dbReference>
<dbReference type="OMA" id="YNEDWMR"/>
<evidence type="ECO:0000256" key="3">
    <source>
        <dbReference type="ARBA" id="ARBA00022630"/>
    </source>
</evidence>
<dbReference type="FunFam" id="3.30.70.2740:FF:000002">
    <property type="entry name" value="D-2-hydroxyglutarate dehydrogenase mitochondrial"/>
    <property type="match status" value="1"/>
</dbReference>
<evidence type="ECO:0000256" key="8">
    <source>
        <dbReference type="ARBA" id="ARBA00045410"/>
    </source>
</evidence>
<dbReference type="Gene3D" id="3.30.465.10">
    <property type="match status" value="1"/>
</dbReference>
<dbReference type="EC" id="1.1.99.39" evidence="6"/>
<dbReference type="FunFam" id="3.30.43.10:FF:000002">
    <property type="entry name" value="D-2-hydroxyglutarate dehydrogenase, mitochondrial"/>
    <property type="match status" value="1"/>
</dbReference>
<dbReference type="SUPFAM" id="SSF56176">
    <property type="entry name" value="FAD-binding/transporter-associated domain-like"/>
    <property type="match status" value="1"/>
</dbReference>
<feature type="domain" description="FAD-binding PCMH-type" evidence="10">
    <location>
        <begin position="130"/>
        <end position="310"/>
    </location>
</feature>
<evidence type="ECO:0000259" key="10">
    <source>
        <dbReference type="PROSITE" id="PS51387"/>
    </source>
</evidence>
<dbReference type="InterPro" id="IPR016164">
    <property type="entry name" value="FAD-linked_Oxase-like_C"/>
</dbReference>
<dbReference type="FunFam" id="3.30.465.10:FF:000001">
    <property type="entry name" value="D-2-hydroxyglutarate dehydrogenase, mitochondrial"/>
    <property type="match status" value="1"/>
</dbReference>
<dbReference type="Pfam" id="PF02913">
    <property type="entry name" value="FAD-oxidase_C"/>
    <property type="match status" value="1"/>
</dbReference>
<dbReference type="InterPro" id="IPR016167">
    <property type="entry name" value="FAD-bd_PCMH_sub1"/>
</dbReference>
<dbReference type="GO" id="GO:0051990">
    <property type="term" value="F:(R)-2-hydroxyglutarate dehydrogenase activity"/>
    <property type="evidence" value="ECO:0007669"/>
    <property type="project" value="UniProtKB-EC"/>
</dbReference>
<dbReference type="Gene3D" id="1.10.45.10">
    <property type="entry name" value="Vanillyl-alcohol Oxidase, Chain A, domain 4"/>
    <property type="match status" value="1"/>
</dbReference>
<dbReference type="CTD" id="728294"/>
<dbReference type="Gene3D" id="3.30.70.2190">
    <property type="match status" value="1"/>
</dbReference>
<dbReference type="KEGG" id="spu:578006"/>
<comment type="catalytic activity">
    <reaction evidence="9">
        <text>(R)-malate + A = oxaloacetate + AH2</text>
        <dbReference type="Rhea" id="RHEA:67460"/>
        <dbReference type="ChEBI" id="CHEBI:13193"/>
        <dbReference type="ChEBI" id="CHEBI:15588"/>
        <dbReference type="ChEBI" id="CHEBI:16452"/>
        <dbReference type="ChEBI" id="CHEBI:17499"/>
    </reaction>
    <physiologicalReaction direction="left-to-right" evidence="9">
        <dbReference type="Rhea" id="RHEA:67461"/>
    </physiologicalReaction>
</comment>
<dbReference type="FunFam" id="3.30.70.2190:FF:000001">
    <property type="entry name" value="D-2-hydroxyglutarate dehydrogenase mitochondrial"/>
    <property type="match status" value="1"/>
</dbReference>
<dbReference type="InterPro" id="IPR036318">
    <property type="entry name" value="FAD-bd_PCMH-like_sf"/>
</dbReference>
<dbReference type="EnsemblMetazoa" id="XM_030987055">
    <property type="protein sequence ID" value="XP_030842915"/>
    <property type="gene ID" value="LOC578006"/>
</dbReference>
<dbReference type="Gene3D" id="3.30.70.2740">
    <property type="match status" value="1"/>
</dbReference>
<dbReference type="PANTHER" id="PTHR43716">
    <property type="entry name" value="D-2-HYDROXYGLUTARATE DEHYDROGENASE, MITOCHONDRIAL"/>
    <property type="match status" value="1"/>
</dbReference>
<evidence type="ECO:0000256" key="7">
    <source>
        <dbReference type="ARBA" id="ARBA00039639"/>
    </source>
</evidence>
<sequence>MNLSPKVMRTLSLARRNFISVDPERRSLHYCIRNKNLRAFHSTRLQPAISVKATCRASNHQVRRHISSSRHLYGASSDVPLTRDRFPDLARGNYSQLTDEDVAFFDNLLGGRIITDQDELEAANTDWLRICKGTSRLLLRPKTTEEVSQILAYCHSRNLAVVPQGGNTGLVGGSIPVFDEIILSTTLMNRIISIDDTSGVLVAQAGCVLEKLDEAVSEHGLVMPLDLGAKGSCCIGGNVSTNAGGLRFLRYGSLRGTVLGVEAVLSDGRIVDCLTSLSKDNTGYDLKQLFIGSEGTLGIITGLAIKCPQRPKAVNLAFLGVTDFENVKRTFKESRKNLSEILSACEVMDHESMQVVVKQLGLTNPVSEHPFYMLIETSGSNSTHDEEKLNAFLEDAMSTGFISDGTVATDGSKITALWSLRERIAEGLVRMGWCFKYDLTIPIKDFYGLVEETRLRLDGTDSTVVGYGHVGDENLHLNIVTPEYDSKVHAILEPFVYEWTSERRGSVSAEHGLGFLKRNYIGLSKAAEAVHIMQGMKQFLDPKGILNPYKVLPHAKS</sequence>
<dbReference type="InterPro" id="IPR006094">
    <property type="entry name" value="Oxid_FAD_bind_N"/>
</dbReference>
<evidence type="ECO:0000313" key="11">
    <source>
        <dbReference type="EnsemblMetazoa" id="XP_030842915"/>
    </source>
</evidence>
<evidence type="ECO:0000256" key="6">
    <source>
        <dbReference type="ARBA" id="ARBA00039003"/>
    </source>
</evidence>
<evidence type="ECO:0000256" key="2">
    <source>
        <dbReference type="ARBA" id="ARBA00008000"/>
    </source>
</evidence>
<reference evidence="11" key="2">
    <citation type="submission" date="2021-01" db="UniProtKB">
        <authorList>
            <consortium name="EnsemblMetazoa"/>
        </authorList>
    </citation>
    <scope>IDENTIFICATION</scope>
</reference>
<dbReference type="InterPro" id="IPR004113">
    <property type="entry name" value="FAD-bd_oxidored_4_C"/>
</dbReference>
<dbReference type="AlphaFoldDB" id="A0A7M7NWW2"/>
<evidence type="ECO:0000256" key="9">
    <source>
        <dbReference type="ARBA" id="ARBA00049267"/>
    </source>
</evidence>
<dbReference type="PROSITE" id="PS51387">
    <property type="entry name" value="FAD_PCMH"/>
    <property type="match status" value="1"/>
</dbReference>
<evidence type="ECO:0000256" key="5">
    <source>
        <dbReference type="ARBA" id="ARBA00023002"/>
    </source>
</evidence>
<dbReference type="Pfam" id="PF01565">
    <property type="entry name" value="FAD_binding_4"/>
    <property type="match status" value="1"/>
</dbReference>
<dbReference type="InterPro" id="IPR016169">
    <property type="entry name" value="FAD-bd_PCMH_sub2"/>
</dbReference>
<comment type="function">
    <text evidence="8">Catalyzes the oxidation of D-2-hydroxyglutarate (D-2-HG) to alpha-ketoglutarate. Also catalyzes the oxidation of other D-2-hydroxyacids, such as D-malate (D-MAL) and D-lactate (D-LAC). Exhibits high activities towards D-2-HG and D-MAL but a very weak activity towards D-LAC.</text>
</comment>
<accession>A0A7M7NWW2</accession>
<dbReference type="RefSeq" id="XP_030842915.1">
    <property type="nucleotide sequence ID" value="XM_030987055.1"/>
</dbReference>
<dbReference type="Gene3D" id="3.30.43.10">
    <property type="entry name" value="Uridine Diphospho-n-acetylenolpyruvylglucosamine Reductase, domain 2"/>
    <property type="match status" value="1"/>
</dbReference>
<name>A0A7M7NWW2_STRPU</name>